<dbReference type="HOGENOM" id="CLU_656903_0_0_11"/>
<feature type="active site" description="Charge relay system" evidence="5">
    <location>
        <position position="205"/>
    </location>
</feature>
<dbReference type="InterPro" id="IPR050131">
    <property type="entry name" value="Peptidase_S8_subtilisin-like"/>
</dbReference>
<evidence type="ECO:0000313" key="8">
    <source>
        <dbReference type="Proteomes" id="UP000007947"/>
    </source>
</evidence>
<dbReference type="Gene3D" id="3.40.50.200">
    <property type="entry name" value="Peptidase S8/S53 domain"/>
    <property type="match status" value="1"/>
</dbReference>
<dbReference type="AlphaFoldDB" id="F5XGG9"/>
<dbReference type="Proteomes" id="UP000007947">
    <property type="component" value="Chromosome"/>
</dbReference>
<dbReference type="PANTHER" id="PTHR43806:SF11">
    <property type="entry name" value="CEREVISIN-RELATED"/>
    <property type="match status" value="1"/>
</dbReference>
<proteinExistence type="inferred from homology"/>
<dbReference type="STRING" id="1032480.MLP_00620"/>
<evidence type="ECO:0000256" key="4">
    <source>
        <dbReference type="ARBA" id="ARBA00022825"/>
    </source>
</evidence>
<dbReference type="KEGG" id="mph:MLP_00620"/>
<evidence type="ECO:0000256" key="1">
    <source>
        <dbReference type="ARBA" id="ARBA00011073"/>
    </source>
</evidence>
<dbReference type="OrthoDB" id="5177045at2"/>
<evidence type="ECO:0000259" key="6">
    <source>
        <dbReference type="Pfam" id="PF00082"/>
    </source>
</evidence>
<dbReference type="CDD" id="cd00306">
    <property type="entry name" value="Peptidases_S8_S53"/>
    <property type="match status" value="1"/>
</dbReference>
<dbReference type="PRINTS" id="PR00723">
    <property type="entry name" value="SUBTILISIN"/>
</dbReference>
<evidence type="ECO:0000256" key="3">
    <source>
        <dbReference type="ARBA" id="ARBA00022801"/>
    </source>
</evidence>
<dbReference type="PROSITE" id="PS00136">
    <property type="entry name" value="SUBTILASE_ASP"/>
    <property type="match status" value="1"/>
</dbReference>
<dbReference type="InterPro" id="IPR023827">
    <property type="entry name" value="Peptidase_S8_Asp-AS"/>
</dbReference>
<dbReference type="RefSeq" id="WP_013860965.1">
    <property type="nucleotide sequence ID" value="NC_015635.1"/>
</dbReference>
<dbReference type="InterPro" id="IPR000209">
    <property type="entry name" value="Peptidase_S8/S53_dom"/>
</dbReference>
<dbReference type="PANTHER" id="PTHR43806">
    <property type="entry name" value="PEPTIDASE S8"/>
    <property type="match status" value="1"/>
</dbReference>
<dbReference type="GO" id="GO:0006508">
    <property type="term" value="P:proteolysis"/>
    <property type="evidence" value="ECO:0007669"/>
    <property type="project" value="UniProtKB-KW"/>
</dbReference>
<sequence>MADQSLPVFRDADWSAPDELIVATEHLGFVRDLIGDGVESTEADHRLGLARLVLNPATAFASLQAEVAATPGASNLSLAASPPQSGSAATAVDSVTQVAGDIRAIAAARNGGWVPTIGRNRYVVFPGSDAVGVTRETSFGVQVKALLPNTNETSFGGPGRGVGAARETSFGGGGVPMLLTDGQDWAPPRFRATGPGAGVRVGLLDTGIWPHPWLDGGWEEVMPTFGALGDGIPAGSVPGHGTFTAGLILSQAPGATVVVRRVLDGDGQGNTWDVARAIVELGQSGVSVINLSFACYTADGAAPLALVRAVQRIDRGVVVVAAAGNHNAMTAVGGVGPAKASSFADLPSWPAALGDVLAVGAVDREGRPAPFSPDRPWVDVTAPGVDLRSTYVPTHCGCSGHAPHDHAAQLSAPWAEWSGTSFATALVSGLIASGVRPNQRSATDVVAALLNPQPVLITGGVSANAWNPPRPLYPRITGWARGVR</sequence>
<organism evidence="7 8">
    <name type="scientific">Microlunatus phosphovorus (strain ATCC 700054 / DSM 10555 / JCM 9379 / NBRC 101784 / NCIMB 13414 / VKM Ac-1990 / NM-1)</name>
    <dbReference type="NCBI Taxonomy" id="1032480"/>
    <lineage>
        <taxon>Bacteria</taxon>
        <taxon>Bacillati</taxon>
        <taxon>Actinomycetota</taxon>
        <taxon>Actinomycetes</taxon>
        <taxon>Propionibacteriales</taxon>
        <taxon>Propionibacteriaceae</taxon>
        <taxon>Microlunatus</taxon>
    </lineage>
</organism>
<dbReference type="SUPFAM" id="SSF52743">
    <property type="entry name" value="Subtilisin-like"/>
    <property type="match status" value="1"/>
</dbReference>
<dbReference type="eggNOG" id="COG1404">
    <property type="taxonomic scope" value="Bacteria"/>
</dbReference>
<reference evidence="7 8" key="1">
    <citation type="submission" date="2011-05" db="EMBL/GenBank/DDBJ databases">
        <title>Whole genome sequence of Microlunatus phosphovorus NM-1.</title>
        <authorList>
            <person name="Hosoyama A."/>
            <person name="Sasaki K."/>
            <person name="Harada T."/>
            <person name="Igarashi R."/>
            <person name="Kawakoshi A."/>
            <person name="Sasagawa M."/>
            <person name="Fukada J."/>
            <person name="Nakamura S."/>
            <person name="Katano Y."/>
            <person name="Hanada S."/>
            <person name="Kamagata Y."/>
            <person name="Nakamura N."/>
            <person name="Yamazaki S."/>
            <person name="Fujita N."/>
        </authorList>
    </citation>
    <scope>NUCLEOTIDE SEQUENCE [LARGE SCALE GENOMIC DNA]</scope>
    <source>
        <strain evidence="8">ATCC 700054 / DSM 10555 / JCM 9379 / NBRC 101784 / NCIMB 13414 / VKM Ac-1990 / NM-1</strain>
    </source>
</reference>
<keyword evidence="3 5" id="KW-0378">Hydrolase</keyword>
<evidence type="ECO:0000313" key="7">
    <source>
        <dbReference type="EMBL" id="BAK33076.1"/>
    </source>
</evidence>
<protein>
    <submittedName>
        <fullName evidence="7">Peptidase S8 family protein</fullName>
    </submittedName>
</protein>
<dbReference type="PROSITE" id="PS51892">
    <property type="entry name" value="SUBTILASE"/>
    <property type="match status" value="1"/>
</dbReference>
<dbReference type="InterPro" id="IPR036852">
    <property type="entry name" value="Peptidase_S8/S53_dom_sf"/>
</dbReference>
<feature type="domain" description="Peptidase S8/S53" evidence="6">
    <location>
        <begin position="196"/>
        <end position="433"/>
    </location>
</feature>
<dbReference type="GO" id="GO:0004252">
    <property type="term" value="F:serine-type endopeptidase activity"/>
    <property type="evidence" value="ECO:0007669"/>
    <property type="project" value="UniProtKB-UniRule"/>
</dbReference>
<dbReference type="EMBL" id="AP012204">
    <property type="protein sequence ID" value="BAK33076.1"/>
    <property type="molecule type" value="Genomic_DNA"/>
</dbReference>
<dbReference type="InterPro" id="IPR015500">
    <property type="entry name" value="Peptidase_S8_subtilisin-rel"/>
</dbReference>
<evidence type="ECO:0000256" key="5">
    <source>
        <dbReference type="PROSITE-ProRule" id="PRU01240"/>
    </source>
</evidence>
<comment type="similarity">
    <text evidence="1 5">Belongs to the peptidase S8 family.</text>
</comment>
<evidence type="ECO:0000256" key="2">
    <source>
        <dbReference type="ARBA" id="ARBA00022670"/>
    </source>
</evidence>
<gene>
    <name evidence="7" type="ordered locus">MLP_00620</name>
</gene>
<dbReference type="Pfam" id="PF00082">
    <property type="entry name" value="Peptidase_S8"/>
    <property type="match status" value="1"/>
</dbReference>
<keyword evidence="4 5" id="KW-0720">Serine protease</keyword>
<name>F5XGG9_MICPN</name>
<keyword evidence="8" id="KW-1185">Reference proteome</keyword>
<feature type="active site" description="Charge relay system" evidence="5">
    <location>
        <position position="421"/>
    </location>
</feature>
<accession>F5XGG9</accession>
<feature type="active site" description="Charge relay system" evidence="5">
    <location>
        <position position="240"/>
    </location>
</feature>
<keyword evidence="2 5" id="KW-0645">Protease</keyword>